<dbReference type="SUPFAM" id="SSF52540">
    <property type="entry name" value="P-loop containing nucleoside triphosphate hydrolases"/>
    <property type="match status" value="1"/>
</dbReference>
<dbReference type="OrthoDB" id="9812126at2"/>
<comment type="caution">
    <text evidence="6">The sequence shown here is derived from an EMBL/GenBank/DDBJ whole genome shotgun (WGS) entry which is preliminary data.</text>
</comment>
<keyword evidence="4" id="KW-0067">ATP-binding</keyword>
<feature type="domain" description="Helicase C-terminal" evidence="5">
    <location>
        <begin position="56"/>
        <end position="254"/>
    </location>
</feature>
<dbReference type="InterPro" id="IPR027417">
    <property type="entry name" value="P-loop_NTPase"/>
</dbReference>
<dbReference type="Gene3D" id="3.40.50.300">
    <property type="entry name" value="P-loop containing nucleotide triphosphate hydrolases"/>
    <property type="match status" value="1"/>
</dbReference>
<dbReference type="PROSITE" id="PS51194">
    <property type="entry name" value="HELICASE_CTER"/>
    <property type="match status" value="1"/>
</dbReference>
<organism evidence="6 7">
    <name type="scientific">Deminuibacter soli</name>
    <dbReference type="NCBI Taxonomy" id="2291815"/>
    <lineage>
        <taxon>Bacteria</taxon>
        <taxon>Pseudomonadati</taxon>
        <taxon>Bacteroidota</taxon>
        <taxon>Chitinophagia</taxon>
        <taxon>Chitinophagales</taxon>
        <taxon>Chitinophagaceae</taxon>
        <taxon>Deminuibacter</taxon>
    </lineage>
</organism>
<evidence type="ECO:0000256" key="3">
    <source>
        <dbReference type="ARBA" id="ARBA00022806"/>
    </source>
</evidence>
<dbReference type="GO" id="GO:0016787">
    <property type="term" value="F:hydrolase activity"/>
    <property type="evidence" value="ECO:0007669"/>
    <property type="project" value="UniProtKB-KW"/>
</dbReference>
<reference evidence="6 7" key="1">
    <citation type="submission" date="2018-08" db="EMBL/GenBank/DDBJ databases">
        <title>Chitinophagaceae sp. K23C18032701, a novel bacterium isolated from forest soil.</title>
        <authorList>
            <person name="Wang C."/>
        </authorList>
    </citation>
    <scope>NUCLEOTIDE SEQUENCE [LARGE SCALE GENOMIC DNA]</scope>
    <source>
        <strain evidence="6 7">K23C18032701</strain>
    </source>
</reference>
<dbReference type="RefSeq" id="WP_116846712.1">
    <property type="nucleotide sequence ID" value="NZ_QTJU01000002.1"/>
</dbReference>
<protein>
    <recommendedName>
        <fullName evidence="5">Helicase C-terminal domain-containing protein</fullName>
    </recommendedName>
</protein>
<evidence type="ECO:0000259" key="5">
    <source>
        <dbReference type="PROSITE" id="PS51194"/>
    </source>
</evidence>
<dbReference type="Pfam" id="PF00271">
    <property type="entry name" value="Helicase_C"/>
    <property type="match status" value="1"/>
</dbReference>
<dbReference type="InterPro" id="IPR050474">
    <property type="entry name" value="Hel308_SKI2-like"/>
</dbReference>
<keyword evidence="7" id="KW-1185">Reference proteome</keyword>
<dbReference type="GO" id="GO:0004386">
    <property type="term" value="F:helicase activity"/>
    <property type="evidence" value="ECO:0007669"/>
    <property type="project" value="UniProtKB-KW"/>
</dbReference>
<dbReference type="InterPro" id="IPR001650">
    <property type="entry name" value="Helicase_C-like"/>
</dbReference>
<dbReference type="AlphaFoldDB" id="A0A3E1NLD1"/>
<keyword evidence="2" id="KW-0378">Hydrolase</keyword>
<dbReference type="Proteomes" id="UP000261284">
    <property type="component" value="Unassembled WGS sequence"/>
</dbReference>
<dbReference type="PANTHER" id="PTHR47961">
    <property type="entry name" value="DNA POLYMERASE THETA, PUTATIVE (AFU_ORTHOLOGUE AFUA_1G05260)-RELATED"/>
    <property type="match status" value="1"/>
</dbReference>
<keyword evidence="3" id="KW-0347">Helicase</keyword>
<keyword evidence="1" id="KW-0547">Nucleotide-binding</keyword>
<accession>A0A3E1NLD1</accession>
<evidence type="ECO:0000256" key="1">
    <source>
        <dbReference type="ARBA" id="ARBA00022741"/>
    </source>
</evidence>
<evidence type="ECO:0000256" key="4">
    <source>
        <dbReference type="ARBA" id="ARBA00022840"/>
    </source>
</evidence>
<dbReference type="PANTHER" id="PTHR47961:SF8">
    <property type="entry name" value="DEXH-BOX ATP-DEPENDENT RNA HELICASE DEXH15 CHLOROPLASTIC"/>
    <property type="match status" value="1"/>
</dbReference>
<gene>
    <name evidence="6" type="ORF">DXN05_08040</name>
</gene>
<evidence type="ECO:0000313" key="6">
    <source>
        <dbReference type="EMBL" id="RFM28723.1"/>
    </source>
</evidence>
<dbReference type="GO" id="GO:0005524">
    <property type="term" value="F:ATP binding"/>
    <property type="evidence" value="ECO:0007669"/>
    <property type="project" value="UniProtKB-KW"/>
</dbReference>
<name>A0A3E1NLD1_9BACT</name>
<dbReference type="EMBL" id="QTJU01000002">
    <property type="protein sequence ID" value="RFM28723.1"/>
    <property type="molecule type" value="Genomic_DNA"/>
</dbReference>
<sequence length="512" mass="56840">MRDYSLVKMLDLPVNLTASNAYWSLTPNRNAVAAALGAHYGGQKLKTLIFVANPRNAIATAKNIENKMSSNSTGRFRRFHDKHKDEFLALENELGSIKYSYLSMANSTVVHHGNLLSIERALSEQYFKDPDGASALVATATLAQGINLPAEIVIIAGDDRFNTETNELESVDPHELLNAAGRAGRAGQSSQGAVIIIPSRVVSIDGKSISSKWWELKDQVFSKSDQCLVVNDPLEVFLDDIQSEGLPLDSKKINMLLRIRSNQAGKGETEKIFSNSLGSFRASKHGKISLFREKVETLLSVREKLDGQLGHSSWQYEISLKAGIHPLVIIGLSDAINKMGLSKLFSMSIAEIITWYSSWIRSSGAYVEKIFNRPNTIEIIRRLSGLPKESSLKEIVNNFVRIEGLLLSYVRGDSLEAIEIRINKEAKGYLQDARVFVLKLVPELSFLFGIISLVTKQLVDIEGLPNDALPATLRFLSSCIKEGFDNVEILSFKIKNPRFSRVQCHLLFNSTI</sequence>
<proteinExistence type="predicted"/>
<evidence type="ECO:0000256" key="2">
    <source>
        <dbReference type="ARBA" id="ARBA00022801"/>
    </source>
</evidence>
<dbReference type="SMART" id="SM00490">
    <property type="entry name" value="HELICc"/>
    <property type="match status" value="1"/>
</dbReference>
<evidence type="ECO:0000313" key="7">
    <source>
        <dbReference type="Proteomes" id="UP000261284"/>
    </source>
</evidence>